<evidence type="ECO:0000259" key="2">
    <source>
        <dbReference type="Pfam" id="PF01965"/>
    </source>
</evidence>
<sequence length="180" mass="19335">MDLAGKRVAVLAEDHYENLELWYPVLRLREAGAQVTIVGPKAGESYKSKEGYPAKADLSMDDARASDFDAVIIPGGYAPDRMRRHQAMLRLVREAFQAGKVVAAICHAAWVPISAGIVKGRTMTCVGAVKDDVINAGANYVDKEVVVDGNLISSRTPPDLPAFCREIVKALSAAKVAARA</sequence>
<accession>A0A537JJY3</accession>
<dbReference type="InterPro" id="IPR029062">
    <property type="entry name" value="Class_I_gatase-like"/>
</dbReference>
<dbReference type="InterPro" id="IPR006286">
    <property type="entry name" value="C56_PfpI-like"/>
</dbReference>
<dbReference type="Pfam" id="PF01965">
    <property type="entry name" value="DJ-1_PfpI"/>
    <property type="match status" value="1"/>
</dbReference>
<name>A0A537JJY3_9BACT</name>
<feature type="domain" description="DJ-1/PfpI" evidence="2">
    <location>
        <begin position="6"/>
        <end position="169"/>
    </location>
</feature>
<keyword evidence="3" id="KW-0808">Transferase</keyword>
<dbReference type="SUPFAM" id="SSF52317">
    <property type="entry name" value="Class I glutamine amidotransferase-like"/>
    <property type="match status" value="1"/>
</dbReference>
<evidence type="ECO:0000313" key="3">
    <source>
        <dbReference type="EMBL" id="TMI83780.1"/>
    </source>
</evidence>
<dbReference type="NCBIfam" id="TIGR01382">
    <property type="entry name" value="PfpI"/>
    <property type="match status" value="1"/>
</dbReference>
<comment type="caution">
    <text evidence="3">The sequence shown here is derived from an EMBL/GenBank/DDBJ whole genome shotgun (WGS) entry which is preliminary data.</text>
</comment>
<evidence type="ECO:0000256" key="1">
    <source>
        <dbReference type="ARBA" id="ARBA00008542"/>
    </source>
</evidence>
<dbReference type="PANTHER" id="PTHR42733">
    <property type="entry name" value="DJ-1 PROTEIN"/>
    <property type="match status" value="1"/>
</dbReference>
<comment type="similarity">
    <text evidence="1">Belongs to the peptidase C56 family.</text>
</comment>
<dbReference type="InterPro" id="IPR002818">
    <property type="entry name" value="DJ-1/PfpI"/>
</dbReference>
<gene>
    <name evidence="3" type="ORF">E6H04_02270</name>
</gene>
<proteinExistence type="inferred from homology"/>
<organism evidence="3 4">
    <name type="scientific">Candidatus Segetimicrobium genomatis</name>
    <dbReference type="NCBI Taxonomy" id="2569760"/>
    <lineage>
        <taxon>Bacteria</taxon>
        <taxon>Bacillati</taxon>
        <taxon>Candidatus Sysuimicrobiota</taxon>
        <taxon>Candidatus Sysuimicrobiia</taxon>
        <taxon>Candidatus Sysuimicrobiales</taxon>
        <taxon>Candidatus Segetimicrobiaceae</taxon>
        <taxon>Candidatus Segetimicrobium</taxon>
    </lineage>
</organism>
<dbReference type="PANTHER" id="PTHR42733:SF13">
    <property type="entry name" value="DJ-1_PFPI DOMAIN-CONTAINING PROTEIN"/>
    <property type="match status" value="1"/>
</dbReference>
<dbReference type="AlphaFoldDB" id="A0A537JJY3"/>
<dbReference type="Gene3D" id="3.40.50.880">
    <property type="match status" value="1"/>
</dbReference>
<evidence type="ECO:0000313" key="4">
    <source>
        <dbReference type="Proteomes" id="UP000320048"/>
    </source>
</evidence>
<keyword evidence="3" id="KW-0315">Glutamine amidotransferase</keyword>
<dbReference type="PROSITE" id="PS51276">
    <property type="entry name" value="PEPTIDASE_C56_PFPI"/>
    <property type="match status" value="1"/>
</dbReference>
<protein>
    <submittedName>
        <fullName evidence="3">Type 1 glutamine amidotransferase</fullName>
    </submittedName>
</protein>
<dbReference type="Proteomes" id="UP000320048">
    <property type="component" value="Unassembled WGS sequence"/>
</dbReference>
<dbReference type="GO" id="GO:0016740">
    <property type="term" value="F:transferase activity"/>
    <property type="evidence" value="ECO:0007669"/>
    <property type="project" value="UniProtKB-KW"/>
</dbReference>
<dbReference type="CDD" id="cd03134">
    <property type="entry name" value="GATase1_PfpI_like"/>
    <property type="match status" value="1"/>
</dbReference>
<reference evidence="3 4" key="1">
    <citation type="journal article" date="2019" name="Nat. Microbiol.">
        <title>Mediterranean grassland soil C-N compound turnover is dependent on rainfall and depth, and is mediated by genomically divergent microorganisms.</title>
        <authorList>
            <person name="Diamond S."/>
            <person name="Andeer P.F."/>
            <person name="Li Z."/>
            <person name="Crits-Christoph A."/>
            <person name="Burstein D."/>
            <person name="Anantharaman K."/>
            <person name="Lane K.R."/>
            <person name="Thomas B.C."/>
            <person name="Pan C."/>
            <person name="Northen T.R."/>
            <person name="Banfield J.F."/>
        </authorList>
    </citation>
    <scope>NUCLEOTIDE SEQUENCE [LARGE SCALE GENOMIC DNA]</scope>
    <source>
        <strain evidence="3">NP_7</strain>
    </source>
</reference>
<dbReference type="EMBL" id="VBAO01000060">
    <property type="protein sequence ID" value="TMI83780.1"/>
    <property type="molecule type" value="Genomic_DNA"/>
</dbReference>